<dbReference type="PANTHER" id="PTHR45527">
    <property type="entry name" value="NONRIBOSOMAL PEPTIDE SYNTHETASE"/>
    <property type="match status" value="1"/>
</dbReference>
<protein>
    <recommendedName>
        <fullName evidence="4">Carrier domain-containing protein</fullName>
    </recommendedName>
</protein>
<dbReference type="GO" id="GO:0031177">
    <property type="term" value="F:phosphopantetheine binding"/>
    <property type="evidence" value="ECO:0007669"/>
    <property type="project" value="TreeGrafter"/>
</dbReference>
<dbReference type="InterPro" id="IPR029058">
    <property type="entry name" value="AB_hydrolase_fold"/>
</dbReference>
<keyword evidence="1" id="KW-0596">Phosphopantetheine</keyword>
<dbReference type="PROSITE" id="PS50075">
    <property type="entry name" value="CARRIER"/>
    <property type="match status" value="1"/>
</dbReference>
<dbReference type="Pfam" id="PF00550">
    <property type="entry name" value="PP-binding"/>
    <property type="match status" value="1"/>
</dbReference>
<reference evidence="5" key="1">
    <citation type="journal article" date="2020" name="Fungal Divers.">
        <title>Resolving the Mortierellaceae phylogeny through synthesis of multi-gene phylogenetics and phylogenomics.</title>
        <authorList>
            <person name="Vandepol N."/>
            <person name="Liber J."/>
            <person name="Desiro A."/>
            <person name="Na H."/>
            <person name="Kennedy M."/>
            <person name="Barry K."/>
            <person name="Grigoriev I.V."/>
            <person name="Miller A.N."/>
            <person name="O'Donnell K."/>
            <person name="Stajich J.E."/>
            <person name="Bonito G."/>
        </authorList>
    </citation>
    <scope>NUCLEOTIDE SEQUENCE</scope>
    <source>
        <strain evidence="5">NRRL 2769</strain>
    </source>
</reference>
<evidence type="ECO:0000313" key="5">
    <source>
        <dbReference type="EMBL" id="KAG0008105.1"/>
    </source>
</evidence>
<keyword evidence="3" id="KW-0436">Ligase</keyword>
<dbReference type="FunFam" id="1.10.1200.10:FF:000005">
    <property type="entry name" value="Nonribosomal peptide synthetase 1"/>
    <property type="match status" value="1"/>
</dbReference>
<evidence type="ECO:0000259" key="4">
    <source>
        <dbReference type="PROSITE" id="PS50075"/>
    </source>
</evidence>
<evidence type="ECO:0000256" key="1">
    <source>
        <dbReference type="ARBA" id="ARBA00022450"/>
    </source>
</evidence>
<evidence type="ECO:0000313" key="6">
    <source>
        <dbReference type="Proteomes" id="UP000703661"/>
    </source>
</evidence>
<feature type="non-terminal residue" evidence="5">
    <location>
        <position position="1"/>
    </location>
</feature>
<dbReference type="AlphaFoldDB" id="A0A9P6MNI5"/>
<keyword evidence="2" id="KW-0597">Phosphoprotein</keyword>
<dbReference type="OrthoDB" id="329835at2759"/>
<dbReference type="Pfam" id="PF00975">
    <property type="entry name" value="Thioesterase"/>
    <property type="match status" value="1"/>
</dbReference>
<dbReference type="GO" id="GO:0044550">
    <property type="term" value="P:secondary metabolite biosynthetic process"/>
    <property type="evidence" value="ECO:0007669"/>
    <property type="project" value="TreeGrafter"/>
</dbReference>
<proteinExistence type="predicted"/>
<evidence type="ECO:0000256" key="3">
    <source>
        <dbReference type="ARBA" id="ARBA00022598"/>
    </source>
</evidence>
<dbReference type="GO" id="GO:0043041">
    <property type="term" value="P:amino acid activation for nonribosomal peptide biosynthetic process"/>
    <property type="evidence" value="ECO:0007669"/>
    <property type="project" value="TreeGrafter"/>
</dbReference>
<dbReference type="InterPro" id="IPR006162">
    <property type="entry name" value="Ppantetheine_attach_site"/>
</dbReference>
<feature type="domain" description="Carrier" evidence="4">
    <location>
        <begin position="21"/>
        <end position="96"/>
    </location>
</feature>
<evidence type="ECO:0000256" key="2">
    <source>
        <dbReference type="ARBA" id="ARBA00022553"/>
    </source>
</evidence>
<dbReference type="Proteomes" id="UP000703661">
    <property type="component" value="Unassembled WGS sequence"/>
</dbReference>
<gene>
    <name evidence="5" type="ORF">BGZ80_003847</name>
</gene>
<dbReference type="InterPro" id="IPR009081">
    <property type="entry name" value="PP-bd_ACP"/>
</dbReference>
<dbReference type="Gene3D" id="3.40.50.1820">
    <property type="entry name" value="alpha/beta hydrolase"/>
    <property type="match status" value="1"/>
</dbReference>
<dbReference type="GO" id="GO:0005737">
    <property type="term" value="C:cytoplasm"/>
    <property type="evidence" value="ECO:0007669"/>
    <property type="project" value="TreeGrafter"/>
</dbReference>
<dbReference type="EMBL" id="JAAAID010002040">
    <property type="protein sequence ID" value="KAG0008105.1"/>
    <property type="molecule type" value="Genomic_DNA"/>
</dbReference>
<dbReference type="SUPFAM" id="SSF47336">
    <property type="entry name" value="ACP-like"/>
    <property type="match status" value="1"/>
</dbReference>
<dbReference type="PROSITE" id="PS00012">
    <property type="entry name" value="PHOSPHOPANTETHEINE"/>
    <property type="match status" value="1"/>
</dbReference>
<dbReference type="InterPro" id="IPR036736">
    <property type="entry name" value="ACP-like_sf"/>
</dbReference>
<keyword evidence="6" id="KW-1185">Reference proteome</keyword>
<dbReference type="GO" id="GO:0016874">
    <property type="term" value="F:ligase activity"/>
    <property type="evidence" value="ECO:0007669"/>
    <property type="project" value="UniProtKB-KW"/>
</dbReference>
<organism evidence="5 6">
    <name type="scientific">Entomortierella chlamydospora</name>
    <dbReference type="NCBI Taxonomy" id="101097"/>
    <lineage>
        <taxon>Eukaryota</taxon>
        <taxon>Fungi</taxon>
        <taxon>Fungi incertae sedis</taxon>
        <taxon>Mucoromycota</taxon>
        <taxon>Mortierellomycotina</taxon>
        <taxon>Mortierellomycetes</taxon>
        <taxon>Mortierellales</taxon>
        <taxon>Mortierellaceae</taxon>
        <taxon>Entomortierella</taxon>
    </lineage>
</organism>
<name>A0A9P6MNI5_9FUNG</name>
<dbReference type="InterPro" id="IPR001031">
    <property type="entry name" value="Thioesterase"/>
</dbReference>
<sequence>IDRRALPKPDSESFVTKEYAAPEGEIELALAGIWSDLLKIDQIGRHDNFFAIGGHSLMAMRMISSVQSKLGFSLKLKMLFTSPTIAEMAKSLVQGSPAATTLGDDEYSVLLPLKGGSRPPLFCIHPGQGLSWIYMGLVKHLHSERPLYGLQARGLDGKAAMAGSVEEMAKDYLAHVCKIQPHGPYHLLGWSFGGTVAHSMAVELEKQGEKVALLAMMDSVCDFSVYGDDDEEEYEQDEKEYVQHLSHFAGKSSIGGGLTLQERVMPISANNSDLAGRFKPSVFGGNVTYFRAAVPSRDKAPLVDPASWAPYVRGEMAVYDVACKHLEMDKPENIAVVGAVVAAKMEKHF</sequence>
<dbReference type="PANTHER" id="PTHR45527:SF1">
    <property type="entry name" value="FATTY ACID SYNTHASE"/>
    <property type="match status" value="1"/>
</dbReference>
<accession>A0A9P6MNI5</accession>
<dbReference type="SUPFAM" id="SSF53474">
    <property type="entry name" value="alpha/beta-Hydrolases"/>
    <property type="match status" value="1"/>
</dbReference>
<comment type="caution">
    <text evidence="5">The sequence shown here is derived from an EMBL/GenBank/DDBJ whole genome shotgun (WGS) entry which is preliminary data.</text>
</comment>